<evidence type="ECO:0000313" key="2">
    <source>
        <dbReference type="Proteomes" id="UP000321816"/>
    </source>
</evidence>
<accession>A0A5C7FLR2</accession>
<dbReference type="RefSeq" id="WP_187254428.1">
    <property type="nucleotide sequence ID" value="NZ_CP144914.1"/>
</dbReference>
<proteinExistence type="predicted"/>
<evidence type="ECO:0000313" key="1">
    <source>
        <dbReference type="EMBL" id="WWD78586.1"/>
    </source>
</evidence>
<gene>
    <name evidence="1" type="ORF">FTX54_009060</name>
</gene>
<dbReference type="EMBL" id="CP144914">
    <property type="protein sequence ID" value="WWD78586.1"/>
    <property type="molecule type" value="Genomic_DNA"/>
</dbReference>
<protein>
    <submittedName>
        <fullName evidence="1">Uncharacterized protein</fullName>
    </submittedName>
</protein>
<keyword evidence="2" id="KW-1185">Reference proteome</keyword>
<dbReference type="KEGG" id="ahal:FTX54_009060"/>
<name>A0A5C7FLR2_9BACI</name>
<reference evidence="1 2" key="1">
    <citation type="submission" date="2024-01" db="EMBL/GenBank/DDBJ databases">
        <title>Complete Genome Sequence of Alkalicoccus halolimnae BZ-SZ-XJ29T, a Moderately Halophilic Bacterium Isolated from a Salt Lake.</title>
        <authorList>
            <person name="Zhao B."/>
        </authorList>
    </citation>
    <scope>NUCLEOTIDE SEQUENCE [LARGE SCALE GENOMIC DNA]</scope>
    <source>
        <strain evidence="1 2">BZ-SZ-XJ29</strain>
    </source>
</reference>
<dbReference type="Proteomes" id="UP000321816">
    <property type="component" value="Chromosome"/>
</dbReference>
<organism evidence="1 2">
    <name type="scientific">Alkalicoccus halolimnae</name>
    <dbReference type="NCBI Taxonomy" id="1667239"/>
    <lineage>
        <taxon>Bacteria</taxon>
        <taxon>Bacillati</taxon>
        <taxon>Bacillota</taxon>
        <taxon>Bacilli</taxon>
        <taxon>Bacillales</taxon>
        <taxon>Bacillaceae</taxon>
        <taxon>Alkalicoccus</taxon>
    </lineage>
</organism>
<sequence>MKIYALYMIDKEMTYDCFRADAGIFTSLKKAEEAMREVVQEAEITFDQFEIEEMQPEMEEFQEIQTYVYESNGRFLKSEAA</sequence>
<dbReference type="AlphaFoldDB" id="A0A5C7FLR2"/>